<sequence length="272" mass="29477">MVDIIITETHPVLQRGLQQILTEVDPSWVPIPRSTHDLRHPQAYAGADMILFSLPIEQDALARDVAIAASIPRPNILFLSPDPIMVTPMLPAASNVRGCVDSGASVEVLVASIRLVRVGGRCFPAVQQPVPPGLTSRLVKPLDPPGQQQNADMELLGITARQYEVLVALARGHSIQAVGELLNISISTAKSHAYALYRRLGVNSKSEAVYEASRRGASFDWDAPTVVAAPDVFHHVSRSTATDTPSSNVAQDDDFEFDTAPPDLVRWWPTGK</sequence>
<dbReference type="PANTHER" id="PTHR44688:SF16">
    <property type="entry name" value="DNA-BINDING TRANSCRIPTIONAL ACTIVATOR DEVR_DOSR"/>
    <property type="match status" value="1"/>
</dbReference>
<proteinExistence type="predicted"/>
<name>A0A7Y9IVQ1_9BURK</name>
<dbReference type="GO" id="GO:0006355">
    <property type="term" value="P:regulation of DNA-templated transcription"/>
    <property type="evidence" value="ECO:0007669"/>
    <property type="project" value="InterPro"/>
</dbReference>
<dbReference type="SUPFAM" id="SSF46894">
    <property type="entry name" value="C-terminal effector domain of the bipartite response regulators"/>
    <property type="match status" value="1"/>
</dbReference>
<feature type="domain" description="HTH luxR-type" evidence="4">
    <location>
        <begin position="151"/>
        <end position="216"/>
    </location>
</feature>
<evidence type="ECO:0000256" key="1">
    <source>
        <dbReference type="ARBA" id="ARBA00023015"/>
    </source>
</evidence>
<keyword evidence="6" id="KW-1185">Reference proteome</keyword>
<reference evidence="5 6" key="1">
    <citation type="submission" date="2020-07" db="EMBL/GenBank/DDBJ databases">
        <title>Genomic Encyclopedia of Type Strains, Phase IV (KMG-V): Genome sequencing to study the core and pangenomes of soil and plant-associated prokaryotes.</title>
        <authorList>
            <person name="Whitman W."/>
        </authorList>
    </citation>
    <scope>NUCLEOTIDE SEQUENCE [LARGE SCALE GENOMIC DNA]</scope>
    <source>
        <strain evidence="5 6">SAS40</strain>
    </source>
</reference>
<evidence type="ECO:0000313" key="5">
    <source>
        <dbReference type="EMBL" id="NYE83951.1"/>
    </source>
</evidence>
<evidence type="ECO:0000256" key="2">
    <source>
        <dbReference type="ARBA" id="ARBA00023125"/>
    </source>
</evidence>
<accession>A0A7Y9IVQ1</accession>
<dbReference type="PRINTS" id="PR00038">
    <property type="entry name" value="HTHLUXR"/>
</dbReference>
<keyword evidence="3" id="KW-0804">Transcription</keyword>
<evidence type="ECO:0000259" key="4">
    <source>
        <dbReference type="PROSITE" id="PS50043"/>
    </source>
</evidence>
<comment type="caution">
    <text evidence="5">The sequence shown here is derived from an EMBL/GenBank/DDBJ whole genome shotgun (WGS) entry which is preliminary data.</text>
</comment>
<gene>
    <name evidence="5" type="ORF">FHW18_003222</name>
</gene>
<dbReference type="PROSITE" id="PS50043">
    <property type="entry name" value="HTH_LUXR_2"/>
    <property type="match status" value="1"/>
</dbReference>
<dbReference type="RefSeq" id="WP_179587699.1">
    <property type="nucleotide sequence ID" value="NZ_JACBYR010000001.1"/>
</dbReference>
<dbReference type="InterPro" id="IPR016032">
    <property type="entry name" value="Sig_transdc_resp-reg_C-effctor"/>
</dbReference>
<dbReference type="AlphaFoldDB" id="A0A7Y9IVQ1"/>
<evidence type="ECO:0000256" key="3">
    <source>
        <dbReference type="ARBA" id="ARBA00023163"/>
    </source>
</evidence>
<keyword evidence="2 5" id="KW-0238">DNA-binding</keyword>
<dbReference type="CDD" id="cd06170">
    <property type="entry name" value="LuxR_C_like"/>
    <property type="match status" value="1"/>
</dbReference>
<protein>
    <submittedName>
        <fullName evidence="5">DNA-binding NarL/FixJ family response regulator</fullName>
    </submittedName>
</protein>
<organism evidence="5 6">
    <name type="scientific">Pigmentiphaga litoralis</name>
    <dbReference type="NCBI Taxonomy" id="516702"/>
    <lineage>
        <taxon>Bacteria</taxon>
        <taxon>Pseudomonadati</taxon>
        <taxon>Pseudomonadota</taxon>
        <taxon>Betaproteobacteria</taxon>
        <taxon>Burkholderiales</taxon>
        <taxon>Alcaligenaceae</taxon>
        <taxon>Pigmentiphaga</taxon>
    </lineage>
</organism>
<dbReference type="EMBL" id="JACBYR010000001">
    <property type="protein sequence ID" value="NYE83951.1"/>
    <property type="molecule type" value="Genomic_DNA"/>
</dbReference>
<dbReference type="Proteomes" id="UP000542125">
    <property type="component" value="Unassembled WGS sequence"/>
</dbReference>
<keyword evidence="1" id="KW-0805">Transcription regulation</keyword>
<evidence type="ECO:0000313" key="6">
    <source>
        <dbReference type="Proteomes" id="UP000542125"/>
    </source>
</evidence>
<dbReference type="SMART" id="SM00421">
    <property type="entry name" value="HTH_LUXR"/>
    <property type="match status" value="1"/>
</dbReference>
<dbReference type="Pfam" id="PF00196">
    <property type="entry name" value="GerE"/>
    <property type="match status" value="1"/>
</dbReference>
<dbReference type="PANTHER" id="PTHR44688">
    <property type="entry name" value="DNA-BINDING TRANSCRIPTIONAL ACTIVATOR DEVR_DOSR"/>
    <property type="match status" value="1"/>
</dbReference>
<dbReference type="InterPro" id="IPR036388">
    <property type="entry name" value="WH-like_DNA-bd_sf"/>
</dbReference>
<dbReference type="Gene3D" id="1.10.10.10">
    <property type="entry name" value="Winged helix-like DNA-binding domain superfamily/Winged helix DNA-binding domain"/>
    <property type="match status" value="1"/>
</dbReference>
<dbReference type="InterPro" id="IPR000792">
    <property type="entry name" value="Tscrpt_reg_LuxR_C"/>
</dbReference>
<dbReference type="GO" id="GO:0003677">
    <property type="term" value="F:DNA binding"/>
    <property type="evidence" value="ECO:0007669"/>
    <property type="project" value="UniProtKB-KW"/>
</dbReference>